<sequence>MVTLFPERDERIMNQIVTSSANIGSSDPNLNGSPTRTGMIGAVLEAYNLHYDLVLTPDVVWLTCLQQFGAYINGGDRAETLRSKIVDFSGRKNLTVKANGNLFNAPYEYLTLAMAKEIEKNIKDPSIREWADPGFTTTTRRDEVCAAASLMSIMQKYFTYSMSLMCGIPTVTLKGTVEDWKKLRAKVDRFLEFDLDDGLMTLWHEKLSLVLDNFVSTRKGEPNLEFWDTICHISGGGSGPRYLCGWLTTFQMLDHEGRKVVTDFTTGYGARREGGEVKGTWWKLDTNNIGDNVISVPVTVDDNGIEYSTRMFIGSWVSEFEQDVKRPQDELEALKELEIGGKKCVVKPRTDFMMIVQGLKADIEALKKKDGDGNGDGGGGEGEDENEEVSLWKRVVQGLQDDIDKLRGKGKEEKQSDKGCVVT</sequence>
<feature type="region of interest" description="Disordered" evidence="1">
    <location>
        <begin position="367"/>
        <end position="390"/>
    </location>
</feature>
<dbReference type="AlphaFoldDB" id="A0A9W7AXS0"/>
<comment type="caution">
    <text evidence="2">The sequence shown here is derived from an EMBL/GenBank/DDBJ whole genome shotgun (WGS) entry which is preliminary data.</text>
</comment>
<protein>
    <submittedName>
        <fullName evidence="2">Uncharacterized protein</fullName>
    </submittedName>
</protein>
<gene>
    <name evidence="2" type="ORF">TL16_g07247</name>
</gene>
<dbReference type="Pfam" id="PF14388">
    <property type="entry name" value="DUF4419"/>
    <property type="match status" value="1"/>
</dbReference>
<proteinExistence type="predicted"/>
<name>A0A9W7AXS0_9STRA</name>
<reference evidence="3" key="1">
    <citation type="journal article" date="2023" name="Commun. Biol.">
        <title>Genome analysis of Parmales, the sister group of diatoms, reveals the evolutionary specialization of diatoms from phago-mixotrophs to photoautotrophs.</title>
        <authorList>
            <person name="Ban H."/>
            <person name="Sato S."/>
            <person name="Yoshikawa S."/>
            <person name="Yamada K."/>
            <person name="Nakamura Y."/>
            <person name="Ichinomiya M."/>
            <person name="Sato N."/>
            <person name="Blanc-Mathieu R."/>
            <person name="Endo H."/>
            <person name="Kuwata A."/>
            <person name="Ogata H."/>
        </authorList>
    </citation>
    <scope>NUCLEOTIDE SEQUENCE [LARGE SCALE GENOMIC DNA]</scope>
</reference>
<dbReference type="PANTHER" id="PTHR31252:SF11">
    <property type="entry name" value="DUF4419 DOMAIN-CONTAINING PROTEIN"/>
    <property type="match status" value="1"/>
</dbReference>
<evidence type="ECO:0000313" key="3">
    <source>
        <dbReference type="Proteomes" id="UP001162640"/>
    </source>
</evidence>
<evidence type="ECO:0000313" key="2">
    <source>
        <dbReference type="EMBL" id="GMH76958.1"/>
    </source>
</evidence>
<dbReference type="EMBL" id="BLQM01000227">
    <property type="protein sequence ID" value="GMH76958.1"/>
    <property type="molecule type" value="Genomic_DNA"/>
</dbReference>
<accession>A0A9W7AXS0</accession>
<dbReference type="Proteomes" id="UP001162640">
    <property type="component" value="Unassembled WGS sequence"/>
</dbReference>
<organism evidence="2 3">
    <name type="scientific">Triparma laevis f. inornata</name>
    <dbReference type="NCBI Taxonomy" id="1714386"/>
    <lineage>
        <taxon>Eukaryota</taxon>
        <taxon>Sar</taxon>
        <taxon>Stramenopiles</taxon>
        <taxon>Ochrophyta</taxon>
        <taxon>Bolidophyceae</taxon>
        <taxon>Parmales</taxon>
        <taxon>Triparmaceae</taxon>
        <taxon>Triparma</taxon>
    </lineage>
</organism>
<dbReference type="PANTHER" id="PTHR31252">
    <property type="entry name" value="DUF4419 DOMAIN-CONTAINING PROTEIN"/>
    <property type="match status" value="1"/>
</dbReference>
<evidence type="ECO:0000256" key="1">
    <source>
        <dbReference type="SAM" id="MobiDB-lite"/>
    </source>
</evidence>
<dbReference type="InterPro" id="IPR025533">
    <property type="entry name" value="DUF4419"/>
</dbReference>